<dbReference type="Gene3D" id="3.60.120.10">
    <property type="entry name" value="Anthranilate synthase"/>
    <property type="match status" value="3"/>
</dbReference>
<accession>A0A0G4GZP4</accession>
<dbReference type="InterPro" id="IPR032264">
    <property type="entry name" value="MenD_middle"/>
</dbReference>
<dbReference type="InterPro" id="IPR004433">
    <property type="entry name" value="MenaQ_synth_MenD"/>
</dbReference>
<sequence length="2044" mass="218422">MGENAVPQAVLKEGGASVPVSSVPVPLWKARRLLKDALSATHATAAPFSSGVCRWECSVAVQNARDAIIWLRNQSLHPQVYFSNPSGDLVAAGVGAAHLITGNGRLAESDVQVEAPTAVHYYGGERFDVTAERDKEWEAFQDHFFFLPLIELRRTAPHRTATAAAAAASHRQGSSAREVDFSNERRTDEARRSEDPVSCRSREPYEWTLSLTLRWRAGDDRDRRKRDGGDTIAEDGEEALLTWRQSRRKALEALHQMSYEFDRVLRPPYCLPPPLPPHRPLDEESGEAFERWTAAINTALQDITDGKYKKTVLARSVQLKFPDALEPLDILLQLYGSTRATTGYLLCLKPRASVGFVGCTPEQLLSVRQQQLSTVALAGTRPRGATKEQDDALARELMEDPKDRTELDLTLESIQVALTQLDTCLHDSADPCQPPPRQQDDQSTEGILDSPRTAPSPTGQSFISSESETTIGDSFQSPEAARAVARPPADLSQQLVVSSLQVKQLKHVQHLFRTVRLNLQQALRSYAPPTDVTDRADRGGQSNSGLLRLGVRLMHGLHPTAAVCGLPKGIAADAVRRLEDFDRGFYAGPVGYVAATGSEFAVAIRSALIRPDDSGRRPSSVVHVFAGAGIVPGSTASGEWRETAVKMRNFVEVLGPPAHPLALRLRSAPNINTMGGVAIVEEFLRLGISRFFVAPGSRSSPIVTALARHPLAARVTTSVHDERGAAFMGVGYARATGRAAVIVVSSGTAVANLYPGVVEAWQAGLPMVLCTADRPPELRGRGSMQTIWQPDIFGKYVRWMKDVSCPTDHIALSHLLADVDCAVAHAEGAKGGGKGPVQLNLPFRENLAPDGGPVRGTPGLASTWSHGCLDGFGHGDERLAKWQQSCSPYAIYVPGEGGGMSRDAASEVLSLLSSSRRGLVVAGGGQWREGDVQAAIWLVGQLGWPVVTDITSSLRGPIDEHNKQAAEKIEHVAAADLLLAGCPFITHHLRTDLVLQLGIPLTSKRMYALIETAMKKTANEAATIVVSPEPHCHDPDAVMTHQLTCSIASFVEALDDVARPAAISEVAHASELCGLADLTSIAIAGAANFLKAQEGESGDGSSSSAALCEPEVARLAASSAQSTGGLFLSSSMPIRDADSFGSLPDAIATAPDVGRSDEGPVGCVASNRGANGIDGVLHSAIGYSLGLGQPVTVLLGDVAALHDMGGLHTLKQSGASVSVVVVNNGGGGIFHFLPIAAHKDVFSPLFDTPHDVSFEGICASVGLPYSRVKTSEELSAAVSGKSAFPRVIEAVCTDRESNVSIHRDIQRAAGDAVVTHLARSIRWCWWRGGCRDSPTVVFLHGWLGSKDDWRTVIASLTQQAGGQCVGLFAVDLLGHGGTRSAAEGLAASLAHTPDVVTTSLLDLLASEGITDAILVGYSMGGRLAMQLMKKAPQRVRAAVIIAADPGATDPAERHERFCKGQVLAGRVEAMDRCAFERFLRSEWYSMPMWGPLAAPCSPLEDSDQQPTTALLTDIIRRRCRTSPRAAAASLRGMSAALQPDLRPTLVDPPCPALFIAGRHDARYHAISEELVESSIEGRRLEVATADSGHAVVEEQPTWLAQAIGAFLQKHQLVAIDDATAAAAAAPPPPLPSPAPVLDSLAIVPFTMDLSQPLQLSQFDAITERRGWLILARNAAGTVGIGEVCPLPGFHNETHGEAAALLTGLAGQQGVDIPWQLGALRDSRAFDAWVTTLKGGRQPVVPSVRLGLQQAVLHLLARERGQAIPELVTSMRSGTSRSSHVHLNGLRVRSHATIGGDASSSSERCVRYPVVKVKVGGRSTAEDARRVNQMAEDVMADSDGVAPRIRLDANQAWLLREADAFFRQLSERSLALIEYVEEPLADCQLLPVFHRATRVHFALDESLYQEHFRLSDLPSLFGKGLAALVLKPALLGGYDKCLDFHSVASKAGVPSVISAAFESSVTLHHHALIASMLDTVTASGATSAPVGSDVVSHGLSTFETLASDSVQQCSFSCAVDEEGLVDIRVCQAMLDRAAESAKLKWAHDV</sequence>
<dbReference type="InterPro" id="IPR012001">
    <property type="entry name" value="Thiamin_PyroP_enz_TPP-bd_dom"/>
</dbReference>
<gene>
    <name evidence="9" type="ORF">Vbra_19195</name>
</gene>
<dbReference type="CDD" id="cd02009">
    <property type="entry name" value="TPP_SHCHC_synthase"/>
    <property type="match status" value="1"/>
</dbReference>
<dbReference type="InterPro" id="IPR015890">
    <property type="entry name" value="Chorismate_C"/>
</dbReference>
<keyword evidence="4" id="KW-0786">Thiamine pyrophosphate</keyword>
<evidence type="ECO:0000256" key="4">
    <source>
        <dbReference type="ARBA" id="ARBA00023052"/>
    </source>
</evidence>
<dbReference type="GO" id="GO:0016829">
    <property type="term" value="F:lyase activity"/>
    <property type="evidence" value="ECO:0007669"/>
    <property type="project" value="UniProtKB-KW"/>
</dbReference>
<dbReference type="Pfam" id="PF02775">
    <property type="entry name" value="TPP_enzyme_C"/>
    <property type="match status" value="1"/>
</dbReference>
<keyword evidence="10" id="KW-1185">Reference proteome</keyword>
<dbReference type="SUPFAM" id="SSF56322">
    <property type="entry name" value="ADC synthase"/>
    <property type="match status" value="2"/>
</dbReference>
<proteinExistence type="inferred from homology"/>
<dbReference type="InterPro" id="IPR029017">
    <property type="entry name" value="Enolase-like_N"/>
</dbReference>
<dbReference type="InterPro" id="IPR005801">
    <property type="entry name" value="ADC_synthase"/>
</dbReference>
<dbReference type="InterPro" id="IPR029035">
    <property type="entry name" value="DHS-like_NAD/FAD-binding_dom"/>
</dbReference>
<dbReference type="SUPFAM" id="SSF53474">
    <property type="entry name" value="alpha/beta-Hydrolases"/>
    <property type="match status" value="1"/>
</dbReference>
<dbReference type="Gene3D" id="3.30.390.10">
    <property type="entry name" value="Enolase-like, N-terminal domain"/>
    <property type="match status" value="1"/>
</dbReference>
<keyword evidence="1" id="KW-0808">Transferase</keyword>
<name>A0A0G4GZP4_VITBC</name>
<dbReference type="InterPro" id="IPR029065">
    <property type="entry name" value="Enolase_C-like"/>
</dbReference>
<dbReference type="SMART" id="SM00922">
    <property type="entry name" value="MR_MLE"/>
    <property type="match status" value="1"/>
</dbReference>
<dbReference type="SUPFAM" id="SSF54826">
    <property type="entry name" value="Enolase N-terminal domain-like"/>
    <property type="match status" value="1"/>
</dbReference>
<dbReference type="InterPro" id="IPR029061">
    <property type="entry name" value="THDP-binding"/>
</dbReference>
<evidence type="ECO:0000256" key="3">
    <source>
        <dbReference type="ARBA" id="ARBA00022842"/>
    </source>
</evidence>
<dbReference type="Pfam" id="PF12697">
    <property type="entry name" value="Abhydrolase_6"/>
    <property type="match status" value="1"/>
</dbReference>
<evidence type="ECO:0000256" key="7">
    <source>
        <dbReference type="SAM" id="MobiDB-lite"/>
    </source>
</evidence>
<evidence type="ECO:0000256" key="5">
    <source>
        <dbReference type="ARBA" id="ARBA00023211"/>
    </source>
</evidence>
<dbReference type="SUPFAM" id="SSF52518">
    <property type="entry name" value="Thiamin diphosphate-binding fold (THDP-binding)"/>
    <property type="match status" value="2"/>
</dbReference>
<dbReference type="Gene3D" id="3.20.20.120">
    <property type="entry name" value="Enolase-like C-terminal domain"/>
    <property type="match status" value="1"/>
</dbReference>
<dbReference type="Pfam" id="PF16582">
    <property type="entry name" value="TPP_enzyme_M_2"/>
    <property type="match status" value="1"/>
</dbReference>
<dbReference type="PANTHER" id="PTHR42916:SF1">
    <property type="entry name" value="PROTEIN PHYLLO, CHLOROPLASTIC"/>
    <property type="match status" value="1"/>
</dbReference>
<feature type="compositionally biased region" description="Low complexity" evidence="7">
    <location>
        <begin position="161"/>
        <end position="176"/>
    </location>
</feature>
<evidence type="ECO:0000259" key="8">
    <source>
        <dbReference type="SMART" id="SM00922"/>
    </source>
</evidence>
<dbReference type="STRING" id="1169540.A0A0G4GZP4"/>
<dbReference type="Gene3D" id="3.40.50.970">
    <property type="match status" value="2"/>
</dbReference>
<dbReference type="SFLD" id="SFLDF00009">
    <property type="entry name" value="o-succinylbenzoate_synthase"/>
    <property type="match status" value="1"/>
</dbReference>
<evidence type="ECO:0000313" key="9">
    <source>
        <dbReference type="EMBL" id="CEM36643.1"/>
    </source>
</evidence>
<dbReference type="InterPro" id="IPR011766">
    <property type="entry name" value="TPP_enzyme_TPP-bd"/>
</dbReference>
<keyword evidence="2" id="KW-0479">Metal-binding</keyword>
<keyword evidence="3" id="KW-0460">Magnesium</keyword>
<dbReference type="OMA" id="ERGAGFY"/>
<feature type="compositionally biased region" description="Polar residues" evidence="7">
    <location>
        <begin position="453"/>
        <end position="477"/>
    </location>
</feature>
<dbReference type="SFLD" id="SFLDS00001">
    <property type="entry name" value="Enolase"/>
    <property type="match status" value="1"/>
</dbReference>
<dbReference type="OrthoDB" id="434468at2759"/>
<dbReference type="SUPFAM" id="SSF51604">
    <property type="entry name" value="Enolase C-terminal domain-like"/>
    <property type="match status" value="1"/>
</dbReference>
<keyword evidence="6" id="KW-0456">Lyase</keyword>
<dbReference type="InterPro" id="IPR013342">
    <property type="entry name" value="Mandelate_racemase_C"/>
</dbReference>
<dbReference type="EMBL" id="CDMY01000897">
    <property type="protein sequence ID" value="CEM36643.1"/>
    <property type="molecule type" value="Genomic_DNA"/>
</dbReference>
<dbReference type="Proteomes" id="UP000041254">
    <property type="component" value="Unassembled WGS sequence"/>
</dbReference>
<evidence type="ECO:0000256" key="2">
    <source>
        <dbReference type="ARBA" id="ARBA00022723"/>
    </source>
</evidence>
<feature type="compositionally biased region" description="Basic and acidic residues" evidence="7">
    <location>
        <begin position="177"/>
        <end position="198"/>
    </location>
</feature>
<keyword evidence="5" id="KW-0464">Manganese</keyword>
<dbReference type="InterPro" id="IPR000073">
    <property type="entry name" value="AB_hydrolase_1"/>
</dbReference>
<dbReference type="GO" id="GO:0070204">
    <property type="term" value="F:2-succinyl-5-enolpyruvyl-6-hydroxy-3-cyclohexene-1-carboxylic-acid synthase activity"/>
    <property type="evidence" value="ECO:0007669"/>
    <property type="project" value="InterPro"/>
</dbReference>
<dbReference type="GO" id="GO:0046872">
    <property type="term" value="F:metal ion binding"/>
    <property type="evidence" value="ECO:0007669"/>
    <property type="project" value="UniProtKB-KW"/>
</dbReference>
<dbReference type="GO" id="GO:0030976">
    <property type="term" value="F:thiamine pyrophosphate binding"/>
    <property type="evidence" value="ECO:0007669"/>
    <property type="project" value="InterPro"/>
</dbReference>
<dbReference type="InterPro" id="IPR036849">
    <property type="entry name" value="Enolase-like_C_sf"/>
</dbReference>
<dbReference type="InterPro" id="IPR029058">
    <property type="entry name" value="AB_hydrolase_fold"/>
</dbReference>
<feature type="region of interest" description="Disordered" evidence="7">
    <location>
        <begin position="161"/>
        <end position="198"/>
    </location>
</feature>
<dbReference type="SUPFAM" id="SSF52467">
    <property type="entry name" value="DHS-like NAD/FAD-binding domain"/>
    <property type="match status" value="1"/>
</dbReference>
<dbReference type="HAMAP" id="MF_01659">
    <property type="entry name" value="MenD"/>
    <property type="match status" value="1"/>
</dbReference>
<dbReference type="CDD" id="cd07037">
    <property type="entry name" value="TPP_PYR_MenD"/>
    <property type="match status" value="1"/>
</dbReference>
<dbReference type="Gene3D" id="3.40.50.1220">
    <property type="entry name" value="TPP-binding domain"/>
    <property type="match status" value="1"/>
</dbReference>
<dbReference type="Pfam" id="PF13378">
    <property type="entry name" value="MR_MLE_C"/>
    <property type="match status" value="1"/>
</dbReference>
<dbReference type="VEuPathDB" id="CryptoDB:Vbra_19195"/>
<dbReference type="GO" id="GO:0009234">
    <property type="term" value="P:menaquinone biosynthetic process"/>
    <property type="evidence" value="ECO:0007669"/>
    <property type="project" value="InterPro"/>
</dbReference>
<dbReference type="SFLD" id="SFLDG00180">
    <property type="entry name" value="muconate_cycloisomerase"/>
    <property type="match status" value="1"/>
</dbReference>
<dbReference type="Gene3D" id="3.40.50.1820">
    <property type="entry name" value="alpha/beta hydrolase"/>
    <property type="match status" value="1"/>
</dbReference>
<dbReference type="Pfam" id="PF00425">
    <property type="entry name" value="Chorismate_bind"/>
    <property type="match status" value="2"/>
</dbReference>
<feature type="domain" description="Mandelate racemase/muconate lactonizing enzyme C-terminal" evidence="8">
    <location>
        <begin position="1794"/>
        <end position="1895"/>
    </location>
</feature>
<protein>
    <recommendedName>
        <fullName evidence="8">Mandelate racemase/muconate lactonizing enzyme C-terminal domain-containing protein</fullName>
    </recommendedName>
</protein>
<evidence type="ECO:0000256" key="6">
    <source>
        <dbReference type="ARBA" id="ARBA00023239"/>
    </source>
</evidence>
<evidence type="ECO:0000256" key="1">
    <source>
        <dbReference type="ARBA" id="ARBA00022679"/>
    </source>
</evidence>
<dbReference type="NCBIfam" id="TIGR00173">
    <property type="entry name" value="menD"/>
    <property type="match status" value="1"/>
</dbReference>
<dbReference type="InParanoid" id="A0A0G4GZP4"/>
<dbReference type="Pfam" id="PF02776">
    <property type="entry name" value="TPP_enzyme_N"/>
    <property type="match status" value="1"/>
</dbReference>
<evidence type="ECO:0000313" key="10">
    <source>
        <dbReference type="Proteomes" id="UP000041254"/>
    </source>
</evidence>
<organism evidence="9 10">
    <name type="scientific">Vitrella brassicaformis (strain CCMP3155)</name>
    <dbReference type="NCBI Taxonomy" id="1169540"/>
    <lineage>
        <taxon>Eukaryota</taxon>
        <taxon>Sar</taxon>
        <taxon>Alveolata</taxon>
        <taxon>Colpodellida</taxon>
        <taxon>Vitrellaceae</taxon>
        <taxon>Vitrella</taxon>
    </lineage>
</organism>
<dbReference type="PANTHER" id="PTHR42916">
    <property type="entry name" value="2-SUCCINYL-5-ENOLPYRUVYL-6-HYDROXY-3-CYCLOHEXENE-1-CARBOXYLATE SYNTHASE"/>
    <property type="match status" value="1"/>
</dbReference>
<reference evidence="9 10" key="1">
    <citation type="submission" date="2014-11" db="EMBL/GenBank/DDBJ databases">
        <authorList>
            <person name="Zhu J."/>
            <person name="Qi W."/>
            <person name="Song R."/>
        </authorList>
    </citation>
    <scope>NUCLEOTIDE SEQUENCE [LARGE SCALE GENOMIC DNA]</scope>
</reference>
<feature type="region of interest" description="Disordered" evidence="7">
    <location>
        <begin position="426"/>
        <end position="486"/>
    </location>
</feature>